<proteinExistence type="predicted"/>
<protein>
    <submittedName>
        <fullName evidence="1">Uncharacterized protein</fullName>
    </submittedName>
</protein>
<name>A0A2Z6M894_TRISU</name>
<evidence type="ECO:0000313" key="1">
    <source>
        <dbReference type="EMBL" id="GAU26313.1"/>
    </source>
</evidence>
<evidence type="ECO:0000313" key="2">
    <source>
        <dbReference type="Proteomes" id="UP000242715"/>
    </source>
</evidence>
<keyword evidence="2" id="KW-1185">Reference proteome</keyword>
<dbReference type="AlphaFoldDB" id="A0A2Z6M894"/>
<dbReference type="Proteomes" id="UP000242715">
    <property type="component" value="Unassembled WGS sequence"/>
</dbReference>
<sequence>MNENHHLSQKGYYPRNHHHHCCCWLRGEGRKGKMGEKGLVEWREKGEKWQQRNVVDGGGVEEE</sequence>
<reference evidence="2" key="1">
    <citation type="journal article" date="2017" name="Front. Plant Sci.">
        <title>Climate Clever Clovers: New Paradigm to Reduce the Environmental Footprint of Ruminants by Breeding Low Methanogenic Forages Utilizing Haplotype Variation.</title>
        <authorList>
            <person name="Kaur P."/>
            <person name="Appels R."/>
            <person name="Bayer P.E."/>
            <person name="Keeble-Gagnere G."/>
            <person name="Wang J."/>
            <person name="Hirakawa H."/>
            <person name="Shirasawa K."/>
            <person name="Vercoe P."/>
            <person name="Stefanova K."/>
            <person name="Durmic Z."/>
            <person name="Nichols P."/>
            <person name="Revell C."/>
            <person name="Isobe S.N."/>
            <person name="Edwards D."/>
            <person name="Erskine W."/>
        </authorList>
    </citation>
    <scope>NUCLEOTIDE SEQUENCE [LARGE SCALE GENOMIC DNA]</scope>
    <source>
        <strain evidence="2">cv. Daliak</strain>
    </source>
</reference>
<gene>
    <name evidence="1" type="ORF">TSUD_56110</name>
</gene>
<dbReference type="EMBL" id="DF973332">
    <property type="protein sequence ID" value="GAU26313.1"/>
    <property type="molecule type" value="Genomic_DNA"/>
</dbReference>
<accession>A0A2Z6M894</accession>
<organism evidence="1 2">
    <name type="scientific">Trifolium subterraneum</name>
    <name type="common">Subterranean clover</name>
    <dbReference type="NCBI Taxonomy" id="3900"/>
    <lineage>
        <taxon>Eukaryota</taxon>
        <taxon>Viridiplantae</taxon>
        <taxon>Streptophyta</taxon>
        <taxon>Embryophyta</taxon>
        <taxon>Tracheophyta</taxon>
        <taxon>Spermatophyta</taxon>
        <taxon>Magnoliopsida</taxon>
        <taxon>eudicotyledons</taxon>
        <taxon>Gunneridae</taxon>
        <taxon>Pentapetalae</taxon>
        <taxon>rosids</taxon>
        <taxon>fabids</taxon>
        <taxon>Fabales</taxon>
        <taxon>Fabaceae</taxon>
        <taxon>Papilionoideae</taxon>
        <taxon>50 kb inversion clade</taxon>
        <taxon>NPAAA clade</taxon>
        <taxon>Hologalegina</taxon>
        <taxon>IRL clade</taxon>
        <taxon>Trifolieae</taxon>
        <taxon>Trifolium</taxon>
    </lineage>
</organism>